<dbReference type="InterPro" id="IPR010982">
    <property type="entry name" value="Lambda_DNA-bd_dom_sf"/>
</dbReference>
<proteinExistence type="predicted"/>
<dbReference type="EMBL" id="SMRP01000004">
    <property type="protein sequence ID" value="TDG24285.1"/>
    <property type="molecule type" value="Genomic_DNA"/>
</dbReference>
<evidence type="ECO:0000313" key="3">
    <source>
        <dbReference type="EMBL" id="TDG24285.1"/>
    </source>
</evidence>
<keyword evidence="1" id="KW-0238">DNA-binding</keyword>
<evidence type="ECO:0000259" key="2">
    <source>
        <dbReference type="PROSITE" id="PS50943"/>
    </source>
</evidence>
<dbReference type="GO" id="GO:0003700">
    <property type="term" value="F:DNA-binding transcription factor activity"/>
    <property type="evidence" value="ECO:0007669"/>
    <property type="project" value="TreeGrafter"/>
</dbReference>
<dbReference type="InterPro" id="IPR050807">
    <property type="entry name" value="TransReg_Diox_bact_type"/>
</dbReference>
<dbReference type="Gene3D" id="1.10.260.40">
    <property type="entry name" value="lambda repressor-like DNA-binding domains"/>
    <property type="match status" value="1"/>
</dbReference>
<protein>
    <submittedName>
        <fullName evidence="3">XRE family transcriptional regulator</fullName>
    </submittedName>
</protein>
<dbReference type="PANTHER" id="PTHR46797:SF1">
    <property type="entry name" value="METHYLPHOSPHONATE SYNTHASE"/>
    <property type="match status" value="1"/>
</dbReference>
<gene>
    <name evidence="3" type="ORF">EYW47_11820</name>
</gene>
<dbReference type="PROSITE" id="PS50943">
    <property type="entry name" value="HTH_CROC1"/>
    <property type="match status" value="1"/>
</dbReference>
<reference evidence="3 4" key="1">
    <citation type="submission" date="2019-03" db="EMBL/GenBank/DDBJ databases">
        <title>Paraburkholderia sp. 4M-K11, isolated from subtropical forest soil.</title>
        <authorList>
            <person name="Gao Z.-H."/>
            <person name="Qiu L.-H."/>
        </authorList>
    </citation>
    <scope>NUCLEOTIDE SEQUENCE [LARGE SCALE GENOMIC DNA]</scope>
    <source>
        <strain evidence="3 4">4M-K11</strain>
    </source>
</reference>
<dbReference type="CDD" id="cd00093">
    <property type="entry name" value="HTH_XRE"/>
    <property type="match status" value="1"/>
</dbReference>
<keyword evidence="4" id="KW-1185">Reference proteome</keyword>
<dbReference type="GO" id="GO:0003677">
    <property type="term" value="F:DNA binding"/>
    <property type="evidence" value="ECO:0007669"/>
    <property type="project" value="UniProtKB-KW"/>
</dbReference>
<dbReference type="OrthoDB" id="9803379at2"/>
<dbReference type="InterPro" id="IPR001387">
    <property type="entry name" value="Cro/C1-type_HTH"/>
</dbReference>
<dbReference type="Pfam" id="PF01381">
    <property type="entry name" value="HTH_3"/>
    <property type="match status" value="1"/>
</dbReference>
<comment type="caution">
    <text evidence="3">The sequence shown here is derived from an EMBL/GenBank/DDBJ whole genome shotgun (WGS) entry which is preliminary data.</text>
</comment>
<dbReference type="PANTHER" id="PTHR46797">
    <property type="entry name" value="HTH-TYPE TRANSCRIPTIONAL REGULATOR"/>
    <property type="match status" value="1"/>
</dbReference>
<accession>A0A4R5MCQ3</accession>
<feature type="domain" description="HTH cro/C1-type" evidence="2">
    <location>
        <begin position="17"/>
        <end position="71"/>
    </location>
</feature>
<name>A0A4R5MCQ3_9BURK</name>
<organism evidence="3 4">
    <name type="scientific">Paraburkholderia silviterrae</name>
    <dbReference type="NCBI Taxonomy" id="2528715"/>
    <lineage>
        <taxon>Bacteria</taxon>
        <taxon>Pseudomonadati</taxon>
        <taxon>Pseudomonadota</taxon>
        <taxon>Betaproteobacteria</taxon>
        <taxon>Burkholderiales</taxon>
        <taxon>Burkholderiaceae</taxon>
        <taxon>Paraburkholderia</taxon>
    </lineage>
</organism>
<evidence type="ECO:0000256" key="1">
    <source>
        <dbReference type="ARBA" id="ARBA00023125"/>
    </source>
</evidence>
<dbReference type="SMART" id="SM00530">
    <property type="entry name" value="HTH_XRE"/>
    <property type="match status" value="1"/>
</dbReference>
<evidence type="ECO:0000313" key="4">
    <source>
        <dbReference type="Proteomes" id="UP000295722"/>
    </source>
</evidence>
<sequence>MEKSIYTEQYGLMVDALRKARESAGLSQVELATKLGLTQSTVGKCERGERRLDIIELREWCLALGVTLSSFSNDLEVAIARLAQIKLSARNTPRKRSQ</sequence>
<dbReference type="Proteomes" id="UP000295722">
    <property type="component" value="Unassembled WGS sequence"/>
</dbReference>
<dbReference type="GO" id="GO:0005829">
    <property type="term" value="C:cytosol"/>
    <property type="evidence" value="ECO:0007669"/>
    <property type="project" value="TreeGrafter"/>
</dbReference>
<dbReference type="SUPFAM" id="SSF47413">
    <property type="entry name" value="lambda repressor-like DNA-binding domains"/>
    <property type="match status" value="1"/>
</dbReference>
<dbReference type="AlphaFoldDB" id="A0A4R5MCQ3"/>